<feature type="domain" description="Fatty acid hydroxylase" evidence="6">
    <location>
        <begin position="173"/>
        <end position="296"/>
    </location>
</feature>
<evidence type="ECO:0000256" key="3">
    <source>
        <dbReference type="ARBA" id="ARBA00022989"/>
    </source>
</evidence>
<evidence type="ECO:0000256" key="4">
    <source>
        <dbReference type="ARBA" id="ARBA00023136"/>
    </source>
</evidence>
<dbReference type="GO" id="GO:0008610">
    <property type="term" value="P:lipid biosynthetic process"/>
    <property type="evidence" value="ECO:0007669"/>
    <property type="project" value="InterPro"/>
</dbReference>
<comment type="caution">
    <text evidence="7">The sequence shown here is derived from an EMBL/GenBank/DDBJ whole genome shotgun (WGS) entry which is preliminary data.</text>
</comment>
<evidence type="ECO:0000313" key="8">
    <source>
        <dbReference type="Proteomes" id="UP001321473"/>
    </source>
</evidence>
<dbReference type="Pfam" id="PF04116">
    <property type="entry name" value="FA_hydroxylase"/>
    <property type="match status" value="1"/>
</dbReference>
<feature type="transmembrane region" description="Helical" evidence="5">
    <location>
        <begin position="165"/>
        <end position="185"/>
    </location>
</feature>
<proteinExistence type="predicted"/>
<evidence type="ECO:0000256" key="2">
    <source>
        <dbReference type="ARBA" id="ARBA00022692"/>
    </source>
</evidence>
<protein>
    <recommendedName>
        <fullName evidence="6">Fatty acid hydroxylase domain-containing protein</fullName>
    </recommendedName>
</protein>
<gene>
    <name evidence="7" type="ORF">V5799_010667</name>
</gene>
<dbReference type="GO" id="GO:0016020">
    <property type="term" value="C:membrane"/>
    <property type="evidence" value="ECO:0007669"/>
    <property type="project" value="UniProtKB-SubCell"/>
</dbReference>
<keyword evidence="8" id="KW-1185">Reference proteome</keyword>
<evidence type="ECO:0000313" key="7">
    <source>
        <dbReference type="EMBL" id="KAK8774803.1"/>
    </source>
</evidence>
<dbReference type="GO" id="GO:0016491">
    <property type="term" value="F:oxidoreductase activity"/>
    <property type="evidence" value="ECO:0007669"/>
    <property type="project" value="InterPro"/>
</dbReference>
<dbReference type="GO" id="GO:0005506">
    <property type="term" value="F:iron ion binding"/>
    <property type="evidence" value="ECO:0007669"/>
    <property type="project" value="InterPro"/>
</dbReference>
<evidence type="ECO:0000256" key="1">
    <source>
        <dbReference type="ARBA" id="ARBA00004370"/>
    </source>
</evidence>
<name>A0AAQ4EK34_AMBAM</name>
<keyword evidence="3 5" id="KW-1133">Transmembrane helix</keyword>
<evidence type="ECO:0000256" key="5">
    <source>
        <dbReference type="SAM" id="Phobius"/>
    </source>
</evidence>
<feature type="transmembrane region" description="Helical" evidence="5">
    <location>
        <begin position="25"/>
        <end position="46"/>
    </location>
</feature>
<evidence type="ECO:0000259" key="6">
    <source>
        <dbReference type="Pfam" id="PF04116"/>
    </source>
</evidence>
<dbReference type="InterPro" id="IPR050307">
    <property type="entry name" value="Sterol_Desaturase_Related"/>
</dbReference>
<accession>A0AAQ4EK34</accession>
<dbReference type="EMBL" id="JARKHS020014986">
    <property type="protein sequence ID" value="KAK8774803.1"/>
    <property type="molecule type" value="Genomic_DNA"/>
</dbReference>
<feature type="transmembrane region" description="Helical" evidence="5">
    <location>
        <begin position="77"/>
        <end position="97"/>
    </location>
</feature>
<dbReference type="InterPro" id="IPR006694">
    <property type="entry name" value="Fatty_acid_hydroxylase"/>
</dbReference>
<feature type="transmembrane region" description="Helical" evidence="5">
    <location>
        <begin position="132"/>
        <end position="153"/>
    </location>
</feature>
<organism evidence="7 8">
    <name type="scientific">Amblyomma americanum</name>
    <name type="common">Lone star tick</name>
    <dbReference type="NCBI Taxonomy" id="6943"/>
    <lineage>
        <taxon>Eukaryota</taxon>
        <taxon>Metazoa</taxon>
        <taxon>Ecdysozoa</taxon>
        <taxon>Arthropoda</taxon>
        <taxon>Chelicerata</taxon>
        <taxon>Arachnida</taxon>
        <taxon>Acari</taxon>
        <taxon>Parasitiformes</taxon>
        <taxon>Ixodida</taxon>
        <taxon>Ixodoidea</taxon>
        <taxon>Ixodidae</taxon>
        <taxon>Amblyomminae</taxon>
        <taxon>Amblyomma</taxon>
    </lineage>
</organism>
<keyword evidence="2 5" id="KW-0812">Transmembrane</keyword>
<comment type="subcellular location">
    <subcellularLocation>
        <location evidence="1">Membrane</location>
    </subcellularLocation>
</comment>
<keyword evidence="4 5" id="KW-0472">Membrane</keyword>
<dbReference type="Proteomes" id="UP001321473">
    <property type="component" value="Unassembled WGS sequence"/>
</dbReference>
<reference evidence="7 8" key="1">
    <citation type="journal article" date="2023" name="Arcadia Sci">
        <title>De novo assembly of a long-read Amblyomma americanum tick genome.</title>
        <authorList>
            <person name="Chou S."/>
            <person name="Poskanzer K.E."/>
            <person name="Rollins M."/>
            <person name="Thuy-Boun P.S."/>
        </authorList>
    </citation>
    <scope>NUCLEOTIDE SEQUENCE [LARGE SCALE GENOMIC DNA]</scope>
    <source>
        <strain evidence="7">F_SG_1</strain>
        <tissue evidence="7">Salivary glands</tissue>
    </source>
</reference>
<dbReference type="AlphaFoldDB" id="A0AAQ4EK34"/>
<dbReference type="PANTHER" id="PTHR11863">
    <property type="entry name" value="STEROL DESATURASE"/>
    <property type="match status" value="1"/>
</dbReference>
<sequence>MLEQQQGRVAEEPRGQLLSSLKSSVFILGTAFVVLVAGSNTLTWHLQRFWGASGNFWQGQWDAVEDFFGGDEFSKGVWGTFMVTFAVYWLVGGLYTLMDLTGRPAFLLRYKIQDTAPYPVSAWQVFRVVRQVLFNQLVVGLPFGLVAHQLLVWRGYDRSHQLPTFHWVLFELAVCVLVEEAGFYYSHRLLHHPRLYRHVHKQHHEWTAPIAITAIYCHPLEHLCSNLLPPLLGVLLLGSHPATAWLWFSVALLSTLNAHSGFHLPFFPSPEAHDYHHLKFNQNYGVLGVLDRLHGTDQQTSGLMREKRAPSSIAYWAQLGSVATCCFTCRLARAAVHGRPVL</sequence>